<dbReference type="PANTHER" id="PTHR11537">
    <property type="entry name" value="VOLTAGE-GATED POTASSIUM CHANNEL"/>
    <property type="match status" value="1"/>
</dbReference>
<feature type="transmembrane region" description="Helical" evidence="12">
    <location>
        <begin position="223"/>
        <end position="243"/>
    </location>
</feature>
<name>A0A3R5UUU9_ORNRH</name>
<evidence type="ECO:0000259" key="13">
    <source>
        <dbReference type="Pfam" id="PF00520"/>
    </source>
</evidence>
<evidence type="ECO:0000256" key="1">
    <source>
        <dbReference type="ARBA" id="ARBA00004141"/>
    </source>
</evidence>
<accession>A0A3R5UUU9</accession>
<feature type="transmembrane region" description="Helical" evidence="12">
    <location>
        <begin position="98"/>
        <end position="119"/>
    </location>
</feature>
<feature type="transmembrane region" description="Helical" evidence="12">
    <location>
        <begin position="68"/>
        <end position="86"/>
    </location>
</feature>
<dbReference type="InterPro" id="IPR028325">
    <property type="entry name" value="VG_K_chnl"/>
</dbReference>
<evidence type="ECO:0000313" key="14">
    <source>
        <dbReference type="EMBL" id="QAR31029.1"/>
    </source>
</evidence>
<evidence type="ECO:0000256" key="4">
    <source>
        <dbReference type="ARBA" id="ARBA00022692"/>
    </source>
</evidence>
<evidence type="ECO:0000256" key="2">
    <source>
        <dbReference type="ARBA" id="ARBA00022448"/>
    </source>
</evidence>
<dbReference type="GO" id="GO:0001508">
    <property type="term" value="P:action potential"/>
    <property type="evidence" value="ECO:0007669"/>
    <property type="project" value="TreeGrafter"/>
</dbReference>
<dbReference type="InterPro" id="IPR005821">
    <property type="entry name" value="Ion_trans_dom"/>
</dbReference>
<keyword evidence="7" id="KW-0630">Potassium</keyword>
<dbReference type="Pfam" id="PF00520">
    <property type="entry name" value="Ion_trans"/>
    <property type="match status" value="1"/>
</dbReference>
<dbReference type="OrthoDB" id="9799090at2"/>
<dbReference type="InterPro" id="IPR027359">
    <property type="entry name" value="Volt_channel_dom_sf"/>
</dbReference>
<keyword evidence="6" id="KW-0851">Voltage-gated channel</keyword>
<keyword evidence="5" id="KW-0631">Potassium channel</keyword>
<evidence type="ECO:0000256" key="6">
    <source>
        <dbReference type="ARBA" id="ARBA00022882"/>
    </source>
</evidence>
<protein>
    <submittedName>
        <fullName evidence="14">Ion transporter</fullName>
    </submittedName>
</protein>
<dbReference type="PRINTS" id="PR00169">
    <property type="entry name" value="KCHANNEL"/>
</dbReference>
<dbReference type="EMBL" id="CP035107">
    <property type="protein sequence ID" value="QAR31029.1"/>
    <property type="molecule type" value="Genomic_DNA"/>
</dbReference>
<evidence type="ECO:0000256" key="10">
    <source>
        <dbReference type="ARBA" id="ARBA00023136"/>
    </source>
</evidence>
<keyword evidence="2" id="KW-0813">Transport</keyword>
<evidence type="ECO:0000256" key="5">
    <source>
        <dbReference type="ARBA" id="ARBA00022826"/>
    </source>
</evidence>
<reference evidence="14 15" key="1">
    <citation type="submission" date="2019-01" db="EMBL/GenBank/DDBJ databases">
        <title>Whole Genome of Ornithobacterium rhinotracheale FARPER-174b.</title>
        <authorList>
            <person name="Tataje-Lavanda L.A."/>
            <person name="Montalvan A."/>
            <person name="Montesinos R."/>
            <person name="Zimic M."/>
            <person name="Fernandez-Sanchez M."/>
            <person name="Fernandez-Diaz M."/>
        </authorList>
    </citation>
    <scope>NUCLEOTIDE SEQUENCE [LARGE SCALE GENOMIC DNA]</scope>
    <source>
        <strain evidence="14 15">FARPER-174b</strain>
    </source>
</reference>
<keyword evidence="3" id="KW-0633">Potassium transport</keyword>
<keyword evidence="8 12" id="KW-1133">Transmembrane helix</keyword>
<dbReference type="GO" id="GO:0008076">
    <property type="term" value="C:voltage-gated potassium channel complex"/>
    <property type="evidence" value="ECO:0007669"/>
    <property type="project" value="InterPro"/>
</dbReference>
<evidence type="ECO:0000256" key="3">
    <source>
        <dbReference type="ARBA" id="ARBA00022538"/>
    </source>
</evidence>
<dbReference type="AlphaFoldDB" id="A0A3R5UUU9"/>
<comment type="subcellular location">
    <subcellularLocation>
        <location evidence="1">Membrane</location>
        <topology evidence="1">Multi-pass membrane protein</topology>
    </subcellularLocation>
</comment>
<dbReference type="RefSeq" id="WP_128501484.1">
    <property type="nucleotide sequence ID" value="NZ_CP035107.1"/>
</dbReference>
<keyword evidence="10 12" id="KW-0472">Membrane</keyword>
<feature type="transmembrane region" description="Helical" evidence="12">
    <location>
        <begin position="38"/>
        <end position="56"/>
    </location>
</feature>
<dbReference type="Gene3D" id="1.20.120.350">
    <property type="entry name" value="Voltage-gated potassium channels. Chain C"/>
    <property type="match status" value="1"/>
</dbReference>
<keyword evidence="11" id="KW-0407">Ion channel</keyword>
<sequence length="283" mass="33137">MIQRRRKQLREHNLIPERGWKWDVFRIIYYSDTPLGKLFDITLLILIIISTITVVLESINSLNSKYHELFFTIEWIISILFSIEYIMRIWVVRNKLSYIFSFMGIIDFVSIVPFFLSLIFPMTKFFMIIRLLRILRVFRIFNLMDYMYDGAFIMDALKKNSRKIYIFMIFIVILVVIVGALMYVIEGGENGFVDIPTCIYWAVVTITTVGYGDISPVTPMGQFLSVVLMLCGYSIIAVPTGIVTSEINRYKYRSFVLICDRCGNHDNDKDARYCKVCGEKIKK</sequence>
<feature type="transmembrane region" description="Helical" evidence="12">
    <location>
        <begin position="125"/>
        <end position="144"/>
    </location>
</feature>
<organism evidence="14 15">
    <name type="scientific">Ornithobacterium rhinotracheale</name>
    <dbReference type="NCBI Taxonomy" id="28251"/>
    <lineage>
        <taxon>Bacteria</taxon>
        <taxon>Pseudomonadati</taxon>
        <taxon>Bacteroidota</taxon>
        <taxon>Flavobacteriia</taxon>
        <taxon>Flavobacteriales</taxon>
        <taxon>Weeksellaceae</taxon>
        <taxon>Ornithobacterium</taxon>
    </lineage>
</organism>
<evidence type="ECO:0000256" key="9">
    <source>
        <dbReference type="ARBA" id="ARBA00023065"/>
    </source>
</evidence>
<feature type="domain" description="Ion transport" evidence="13">
    <location>
        <begin position="37"/>
        <end position="251"/>
    </location>
</feature>
<dbReference type="GO" id="GO:0005249">
    <property type="term" value="F:voltage-gated potassium channel activity"/>
    <property type="evidence" value="ECO:0007669"/>
    <property type="project" value="InterPro"/>
</dbReference>
<evidence type="ECO:0000256" key="8">
    <source>
        <dbReference type="ARBA" id="ARBA00022989"/>
    </source>
</evidence>
<evidence type="ECO:0000313" key="15">
    <source>
        <dbReference type="Proteomes" id="UP000287701"/>
    </source>
</evidence>
<gene>
    <name evidence="14" type="ORF">EQP59_06625</name>
</gene>
<evidence type="ECO:0000256" key="7">
    <source>
        <dbReference type="ARBA" id="ARBA00022958"/>
    </source>
</evidence>
<dbReference type="Proteomes" id="UP000287701">
    <property type="component" value="Chromosome"/>
</dbReference>
<feature type="transmembrane region" description="Helical" evidence="12">
    <location>
        <begin position="164"/>
        <end position="185"/>
    </location>
</feature>
<keyword evidence="9" id="KW-0406">Ion transport</keyword>
<evidence type="ECO:0000256" key="12">
    <source>
        <dbReference type="SAM" id="Phobius"/>
    </source>
</evidence>
<proteinExistence type="predicted"/>
<evidence type="ECO:0000256" key="11">
    <source>
        <dbReference type="ARBA" id="ARBA00023303"/>
    </source>
</evidence>
<dbReference type="PANTHER" id="PTHR11537:SF254">
    <property type="entry name" value="POTASSIUM VOLTAGE-GATED CHANNEL PROTEIN SHAB"/>
    <property type="match status" value="1"/>
</dbReference>
<dbReference type="SUPFAM" id="SSF81324">
    <property type="entry name" value="Voltage-gated potassium channels"/>
    <property type="match status" value="1"/>
</dbReference>
<keyword evidence="4 12" id="KW-0812">Transmembrane</keyword>
<dbReference type="Gene3D" id="1.10.287.70">
    <property type="match status" value="1"/>
</dbReference>